<proteinExistence type="inferred from homology"/>
<reference evidence="8" key="1">
    <citation type="submission" date="2019-04" db="EMBL/GenBank/DDBJ databases">
        <authorList>
            <person name="Melise S."/>
            <person name="Noan J."/>
            <person name="Okalmin O."/>
        </authorList>
    </citation>
    <scope>NUCLEOTIDE SEQUENCE</scope>
    <source>
        <strain evidence="8">FN9</strain>
    </source>
</reference>
<dbReference type="InterPro" id="IPR004911">
    <property type="entry name" value="Interferon-induced_GILT"/>
</dbReference>
<gene>
    <name evidence="8" type="ORF">FUG_LOCUS350187</name>
    <name evidence="7" type="ORF">MDCFG202_LOCUS92628</name>
</gene>
<evidence type="ECO:0000256" key="5">
    <source>
        <dbReference type="ARBA" id="ARBA00023180"/>
    </source>
</evidence>
<dbReference type="EMBL" id="CAJPIJ010000088">
    <property type="protein sequence ID" value="CAG1971009.1"/>
    <property type="molecule type" value="Genomic_DNA"/>
</dbReference>
<dbReference type="GO" id="GO:0016671">
    <property type="term" value="F:oxidoreductase activity, acting on a sulfur group of donors, disulfide as acceptor"/>
    <property type="evidence" value="ECO:0007669"/>
    <property type="project" value="InterPro"/>
</dbReference>
<evidence type="ECO:0000256" key="1">
    <source>
        <dbReference type="ARBA" id="ARBA00004613"/>
    </source>
</evidence>
<evidence type="ECO:0000313" key="7">
    <source>
        <dbReference type="EMBL" id="CAG1971009.1"/>
    </source>
</evidence>
<sequence length="287" mass="32147">ACDSHSAACHNDISSASPINPGFSIKYHYQTIITKHPYLVMDEKQPSQRVMLPIQARRSRPTMTLIVMAIVTYTFWIWQPFRPLIDDESWVHITNDDIQPTDSLVPLEAHIMSKCPDAKEALELLVLPVMQRVHDKVNFTLSYIGRPTANDGVDCMHGPSECMGNIIELCARELYPDPKINLGFIMCLSRDYSDIPGRSLVEDCALESAIDFQQLNECAVKEDGGYGLSLLRHSIKRTADAGVTKSATIRLNGEIYCIRDGGEWSDCPHGSSVNDLLIAIEKLRRQS</sequence>
<keyword evidence="6" id="KW-0812">Transmembrane</keyword>
<organism evidence="8">
    <name type="scientific">Gibberella zeae</name>
    <name type="common">Wheat head blight fungus</name>
    <name type="synonym">Fusarium graminearum</name>
    <dbReference type="NCBI Taxonomy" id="5518"/>
    <lineage>
        <taxon>Eukaryota</taxon>
        <taxon>Fungi</taxon>
        <taxon>Dikarya</taxon>
        <taxon>Ascomycota</taxon>
        <taxon>Pezizomycotina</taxon>
        <taxon>Sordariomycetes</taxon>
        <taxon>Hypocreomycetidae</taxon>
        <taxon>Hypocreales</taxon>
        <taxon>Nectriaceae</taxon>
        <taxon>Fusarium</taxon>
    </lineage>
</organism>
<dbReference type="AlphaFoldDB" id="A0A4E9DHV6"/>
<dbReference type="Pfam" id="PF03227">
    <property type="entry name" value="GILT"/>
    <property type="match status" value="1"/>
</dbReference>
<keyword evidence="5" id="KW-0325">Glycoprotein</keyword>
<dbReference type="PANTHER" id="PTHR13234:SF8">
    <property type="entry name" value="GAMMA-INTERFERON-INDUCIBLE LYSOSOMAL THIOL REDUCTASE"/>
    <property type="match status" value="1"/>
</dbReference>
<dbReference type="PANTHER" id="PTHR13234">
    <property type="entry name" value="GAMMA-INTERFERON INDUCIBLE LYSOSOMAL THIOL REDUCTASE GILT"/>
    <property type="match status" value="1"/>
</dbReference>
<name>A0A4E9DHV6_GIBZA</name>
<accession>A0A4E9DHV6</accession>
<feature type="non-terminal residue" evidence="8">
    <location>
        <position position="1"/>
    </location>
</feature>
<feature type="transmembrane region" description="Helical" evidence="6">
    <location>
        <begin position="61"/>
        <end position="78"/>
    </location>
</feature>
<dbReference type="Proteomes" id="UP000746612">
    <property type="component" value="Unassembled WGS sequence"/>
</dbReference>
<comment type="subcellular location">
    <subcellularLocation>
        <location evidence="1">Secreted</location>
    </subcellularLocation>
</comment>
<evidence type="ECO:0000256" key="2">
    <source>
        <dbReference type="ARBA" id="ARBA00005679"/>
    </source>
</evidence>
<dbReference type="GO" id="GO:0005576">
    <property type="term" value="C:extracellular region"/>
    <property type="evidence" value="ECO:0007669"/>
    <property type="project" value="UniProtKB-SubCell"/>
</dbReference>
<evidence type="ECO:0000256" key="3">
    <source>
        <dbReference type="ARBA" id="ARBA00022525"/>
    </source>
</evidence>
<keyword evidence="3" id="KW-0964">Secreted</keyword>
<evidence type="ECO:0000256" key="4">
    <source>
        <dbReference type="ARBA" id="ARBA00022729"/>
    </source>
</evidence>
<keyword evidence="6" id="KW-1133">Transmembrane helix</keyword>
<reference evidence="7" key="2">
    <citation type="submission" date="2021-03" db="EMBL/GenBank/DDBJ databases">
        <authorList>
            <person name="Alouane T."/>
            <person name="Langin T."/>
            <person name="Bonhomme L."/>
        </authorList>
    </citation>
    <scope>NUCLEOTIDE SEQUENCE</scope>
    <source>
        <strain evidence="7">MDC_Fg202</strain>
    </source>
</reference>
<evidence type="ECO:0000256" key="6">
    <source>
        <dbReference type="SAM" id="Phobius"/>
    </source>
</evidence>
<evidence type="ECO:0008006" key="9">
    <source>
        <dbReference type="Google" id="ProtNLM"/>
    </source>
</evidence>
<protein>
    <recommendedName>
        <fullName evidence="9">Gamma interferon inducible lysosomal thiol reductase</fullName>
    </recommendedName>
</protein>
<evidence type="ECO:0000313" key="8">
    <source>
        <dbReference type="EMBL" id="VIO59520.1"/>
    </source>
</evidence>
<keyword evidence="4" id="KW-0732">Signal</keyword>
<comment type="similarity">
    <text evidence="2">Belongs to the GILT family.</text>
</comment>
<dbReference type="EMBL" id="CAAKMV010000140">
    <property type="protein sequence ID" value="VIO59520.1"/>
    <property type="molecule type" value="Genomic_DNA"/>
</dbReference>
<keyword evidence="6" id="KW-0472">Membrane</keyword>